<feature type="region of interest" description="Disordered" evidence="1">
    <location>
        <begin position="1"/>
        <end position="31"/>
    </location>
</feature>
<feature type="compositionally biased region" description="Basic and acidic residues" evidence="1">
    <location>
        <begin position="20"/>
        <end position="31"/>
    </location>
</feature>
<feature type="compositionally biased region" description="Acidic residues" evidence="1">
    <location>
        <begin position="7"/>
        <end position="19"/>
    </location>
</feature>
<evidence type="ECO:0000256" key="1">
    <source>
        <dbReference type="SAM" id="MobiDB-lite"/>
    </source>
</evidence>
<reference evidence="2" key="1">
    <citation type="journal article" date="2020" name="G3 (Bethesda)">
        <title>High-Quality Assemblies for Three Invasive Social Wasps from the &lt;i&gt;Vespula&lt;/i&gt; Genus.</title>
        <authorList>
            <person name="Harrop T.W.R."/>
            <person name="Guhlin J."/>
            <person name="McLaughlin G.M."/>
            <person name="Permina E."/>
            <person name="Stockwell P."/>
            <person name="Gilligan J."/>
            <person name="Le Lec M.F."/>
            <person name="Gruber M.A.M."/>
            <person name="Quinn O."/>
            <person name="Lovegrove M."/>
            <person name="Duncan E.J."/>
            <person name="Remnant E.J."/>
            <person name="Van Eeckhoven J."/>
            <person name="Graham B."/>
            <person name="Knapp R.A."/>
            <person name="Langford K.W."/>
            <person name="Kronenberg Z."/>
            <person name="Press M.O."/>
            <person name="Eacker S.M."/>
            <person name="Wilson-Rankin E.E."/>
            <person name="Purcell J."/>
            <person name="Lester P.J."/>
            <person name="Dearden P.K."/>
        </authorList>
    </citation>
    <scope>NUCLEOTIDE SEQUENCE</scope>
    <source>
        <strain evidence="2">Volc-1</strain>
    </source>
</reference>
<evidence type="ECO:0000313" key="3">
    <source>
        <dbReference type="Proteomes" id="UP000600918"/>
    </source>
</evidence>
<protein>
    <submittedName>
        <fullName evidence="2">Uncharacterized protein</fullName>
    </submittedName>
</protein>
<dbReference type="AlphaFoldDB" id="A0A834UD20"/>
<name>A0A834UD20_VESPE</name>
<gene>
    <name evidence="2" type="ORF">H0235_004597</name>
</gene>
<sequence>MGGEEGRSEEEEEEEEEEEGGGREGRFGEKNYDLGNITAKNKIFSFFHGACGTAVRKVVGKPFQAKFVFRPRIFLRYVSPKRMDEKKVEKAKETTPYEDDLTLAVTINIVLFSSLTPS</sequence>
<comment type="caution">
    <text evidence="2">The sequence shown here is derived from an EMBL/GenBank/DDBJ whole genome shotgun (WGS) entry which is preliminary data.</text>
</comment>
<accession>A0A834UD20</accession>
<organism evidence="2 3">
    <name type="scientific">Vespula pensylvanica</name>
    <name type="common">Western yellow jacket</name>
    <name type="synonym">Wasp</name>
    <dbReference type="NCBI Taxonomy" id="30213"/>
    <lineage>
        <taxon>Eukaryota</taxon>
        <taxon>Metazoa</taxon>
        <taxon>Ecdysozoa</taxon>
        <taxon>Arthropoda</taxon>
        <taxon>Hexapoda</taxon>
        <taxon>Insecta</taxon>
        <taxon>Pterygota</taxon>
        <taxon>Neoptera</taxon>
        <taxon>Endopterygota</taxon>
        <taxon>Hymenoptera</taxon>
        <taxon>Apocrita</taxon>
        <taxon>Aculeata</taxon>
        <taxon>Vespoidea</taxon>
        <taxon>Vespidae</taxon>
        <taxon>Vespinae</taxon>
        <taxon>Vespula</taxon>
    </lineage>
</organism>
<dbReference type="EMBL" id="JACSDY010000003">
    <property type="protein sequence ID" value="KAF7431673.1"/>
    <property type="molecule type" value="Genomic_DNA"/>
</dbReference>
<dbReference type="Proteomes" id="UP000600918">
    <property type="component" value="Unassembled WGS sequence"/>
</dbReference>
<keyword evidence="3" id="KW-1185">Reference proteome</keyword>
<evidence type="ECO:0000313" key="2">
    <source>
        <dbReference type="EMBL" id="KAF7431673.1"/>
    </source>
</evidence>
<proteinExistence type="predicted"/>